<dbReference type="InterPro" id="IPR015424">
    <property type="entry name" value="PyrdxlP-dep_Trfase"/>
</dbReference>
<evidence type="ECO:0000256" key="8">
    <source>
        <dbReference type="RuleBase" id="RU000480"/>
    </source>
</evidence>
<dbReference type="OrthoDB" id="6752799at2759"/>
<dbReference type="NCBIfam" id="NF006719">
    <property type="entry name" value="PRK09257.1"/>
    <property type="match status" value="1"/>
</dbReference>
<dbReference type="PANTHER" id="PTHR11879:SF22">
    <property type="entry name" value="ASPARTATE AMINOTRANSFERASE, MITOCHONDRIAL"/>
    <property type="match status" value="1"/>
</dbReference>
<dbReference type="PANTHER" id="PTHR11879">
    <property type="entry name" value="ASPARTATE AMINOTRANSFERASE"/>
    <property type="match status" value="1"/>
</dbReference>
<dbReference type="EC" id="2.6.1.1" evidence="8"/>
<keyword evidence="5 8" id="KW-0808">Transferase</keyword>
<gene>
    <name evidence="11" type="ORF">J8273_7912</name>
</gene>
<evidence type="ECO:0000313" key="11">
    <source>
        <dbReference type="EMBL" id="KAG9390561.1"/>
    </source>
</evidence>
<evidence type="ECO:0000256" key="7">
    <source>
        <dbReference type="ARBA" id="ARBA00049185"/>
    </source>
</evidence>
<evidence type="ECO:0000256" key="4">
    <source>
        <dbReference type="ARBA" id="ARBA00022576"/>
    </source>
</evidence>
<keyword evidence="12" id="KW-1185">Reference proteome</keyword>
<dbReference type="PROSITE" id="PS00105">
    <property type="entry name" value="AA_TRANSFER_CLASS_1"/>
    <property type="match status" value="1"/>
</dbReference>
<proteinExistence type="inferred from homology"/>
<keyword evidence="6" id="KW-0663">Pyridoxal phosphate</keyword>
<protein>
    <recommendedName>
        <fullName evidence="8">Aspartate aminotransferase</fullName>
        <ecNumber evidence="8">2.6.1.1</ecNumber>
    </recommendedName>
</protein>
<dbReference type="InterPro" id="IPR015421">
    <property type="entry name" value="PyrdxlP-dep_Trfase_major"/>
</dbReference>
<evidence type="ECO:0000313" key="12">
    <source>
        <dbReference type="Proteomes" id="UP000717585"/>
    </source>
</evidence>
<comment type="caution">
    <text evidence="11">The sequence shown here is derived from an EMBL/GenBank/DDBJ whole genome shotgun (WGS) entry which is preliminary data.</text>
</comment>
<dbReference type="Gene3D" id="3.40.640.10">
    <property type="entry name" value="Type I PLP-dependent aspartate aminotransferase-like (Major domain)"/>
    <property type="match status" value="1"/>
</dbReference>
<dbReference type="FunFam" id="3.90.1150.10:FF:000001">
    <property type="entry name" value="Aspartate aminotransferase"/>
    <property type="match status" value="1"/>
</dbReference>
<evidence type="ECO:0000256" key="1">
    <source>
        <dbReference type="ARBA" id="ARBA00001933"/>
    </source>
</evidence>
<dbReference type="SUPFAM" id="SSF53383">
    <property type="entry name" value="PLP-dependent transferases"/>
    <property type="match status" value="1"/>
</dbReference>
<accession>A0A8J6BUP3</accession>
<evidence type="ECO:0000256" key="5">
    <source>
        <dbReference type="ARBA" id="ARBA00022679"/>
    </source>
</evidence>
<dbReference type="EMBL" id="JAHDYR010000064">
    <property type="protein sequence ID" value="KAG9390561.1"/>
    <property type="molecule type" value="Genomic_DNA"/>
</dbReference>
<comment type="similarity">
    <text evidence="2">Belongs to the class-I pyridoxal-phosphate-dependent aminotransferase family.</text>
</comment>
<comment type="subunit">
    <text evidence="3 8">Homodimer.</text>
</comment>
<comment type="miscellaneous">
    <text evidence="8">In eukaryotes there are cytoplasmic, mitochondrial and chloroplastic isozymes.</text>
</comment>
<evidence type="ECO:0000256" key="9">
    <source>
        <dbReference type="SAM" id="Coils"/>
    </source>
</evidence>
<dbReference type="GO" id="GO:0030170">
    <property type="term" value="F:pyridoxal phosphate binding"/>
    <property type="evidence" value="ECO:0007669"/>
    <property type="project" value="InterPro"/>
</dbReference>
<organism evidence="11 12">
    <name type="scientific">Carpediemonas membranifera</name>
    <dbReference type="NCBI Taxonomy" id="201153"/>
    <lineage>
        <taxon>Eukaryota</taxon>
        <taxon>Metamonada</taxon>
        <taxon>Carpediemonas-like organisms</taxon>
        <taxon>Carpediemonas</taxon>
    </lineage>
</organism>
<name>A0A8J6BUP3_9EUKA</name>
<keyword evidence="4 8" id="KW-0032">Aminotransferase</keyword>
<dbReference type="InterPro" id="IPR004838">
    <property type="entry name" value="NHTrfase_class1_PyrdxlP-BS"/>
</dbReference>
<evidence type="ECO:0000256" key="6">
    <source>
        <dbReference type="ARBA" id="ARBA00022898"/>
    </source>
</evidence>
<evidence type="ECO:0000256" key="2">
    <source>
        <dbReference type="ARBA" id="ARBA00007441"/>
    </source>
</evidence>
<feature type="domain" description="Aminotransferase class I/classII large" evidence="10">
    <location>
        <begin position="34"/>
        <end position="398"/>
    </location>
</feature>
<evidence type="ECO:0000256" key="3">
    <source>
        <dbReference type="ARBA" id="ARBA00011738"/>
    </source>
</evidence>
<dbReference type="InterPro" id="IPR015422">
    <property type="entry name" value="PyrdxlP-dep_Trfase_small"/>
</dbReference>
<dbReference type="InterPro" id="IPR000796">
    <property type="entry name" value="Asp_trans"/>
</dbReference>
<dbReference type="PRINTS" id="PR00799">
    <property type="entry name" value="TRANSAMINASE"/>
</dbReference>
<dbReference type="GO" id="GO:0006520">
    <property type="term" value="P:amino acid metabolic process"/>
    <property type="evidence" value="ECO:0007669"/>
    <property type="project" value="InterPro"/>
</dbReference>
<feature type="coiled-coil region" evidence="9">
    <location>
        <begin position="311"/>
        <end position="338"/>
    </location>
</feature>
<evidence type="ECO:0000259" key="10">
    <source>
        <dbReference type="Pfam" id="PF00155"/>
    </source>
</evidence>
<dbReference type="InterPro" id="IPR004839">
    <property type="entry name" value="Aminotransferase_I/II_large"/>
</dbReference>
<reference evidence="11" key="1">
    <citation type="submission" date="2021-05" db="EMBL/GenBank/DDBJ databases">
        <title>A free-living protist that lacks canonical eukaryotic 1 DNA replication and segregation systems.</title>
        <authorList>
            <person name="Salas-Leiva D.E."/>
            <person name="Tromer E.C."/>
            <person name="Curtis B.A."/>
            <person name="Jerlstrom-Hultqvist J."/>
            <person name="Kolisko M."/>
            <person name="Yi Z."/>
            <person name="Salas-Leiva J.S."/>
            <person name="Gallot-Lavallee L."/>
            <person name="Kops G.J.P.L."/>
            <person name="Archibald J.M."/>
            <person name="Simpson A.G.B."/>
            <person name="Roger A.J."/>
        </authorList>
    </citation>
    <scope>NUCLEOTIDE SEQUENCE</scope>
    <source>
        <strain evidence="11">BICM</strain>
    </source>
</reference>
<comment type="cofactor">
    <cofactor evidence="1">
        <name>pyridoxal 5'-phosphate</name>
        <dbReference type="ChEBI" id="CHEBI:597326"/>
    </cofactor>
</comment>
<dbReference type="FunFam" id="3.40.640.10:FF:000066">
    <property type="entry name" value="Aspartate aminotransferase"/>
    <property type="match status" value="1"/>
</dbReference>
<dbReference type="Pfam" id="PF00155">
    <property type="entry name" value="Aminotran_1_2"/>
    <property type="match status" value="1"/>
</dbReference>
<dbReference type="Proteomes" id="UP000717585">
    <property type="component" value="Unassembled WGS sequence"/>
</dbReference>
<dbReference type="GO" id="GO:0004069">
    <property type="term" value="F:L-aspartate:2-oxoglutarate aminotransferase activity"/>
    <property type="evidence" value="ECO:0007669"/>
    <property type="project" value="UniProtKB-EC"/>
</dbReference>
<comment type="catalytic activity">
    <reaction evidence="7 8">
        <text>L-aspartate + 2-oxoglutarate = oxaloacetate + L-glutamate</text>
        <dbReference type="Rhea" id="RHEA:21824"/>
        <dbReference type="ChEBI" id="CHEBI:16452"/>
        <dbReference type="ChEBI" id="CHEBI:16810"/>
        <dbReference type="ChEBI" id="CHEBI:29985"/>
        <dbReference type="ChEBI" id="CHEBI:29991"/>
        <dbReference type="EC" id="2.6.1.1"/>
    </reaction>
</comment>
<keyword evidence="9" id="KW-0175">Coiled coil</keyword>
<dbReference type="CDD" id="cd00609">
    <property type="entry name" value="AAT_like"/>
    <property type="match status" value="1"/>
</dbReference>
<dbReference type="AlphaFoldDB" id="A0A8J6BUP3"/>
<sequence length="410" mass="45562">MEHHNETMFSNISVAPPDKILKLNGFFKADPNPDKINLGVGAYRDANGKNYLLPSVRRAEQMIYDQQFPKEYLPIDGYAPFNEAAARLIFGKELHNEIKERTVTVQELSGTGSLRVAFEFIHTFFPDAEVYIPSPTWANHAAIVKKTTLRAARTYRYLGNRAVDTEGMLEDLRAAPAGSIILLHPCAHNPTGYDIPDDQWGRVFDVLEQGKLIPYFDSAYQGYASGDLDRDAHVIRDAVKRGFEVFVSQSFAKNMGLYAERAGALHIVCGVPQVAEAVRTQIKSTIRAMHSSSPCHGAYLAATVLNTPELRAQWEVELKAMAARIQEMRQALVDALEKHGVVLPGGNDHITRQVGMFSFTGLTPDQVLYLRDNCSIYMLENGRISMAGLNPSNVDRFAGFVAEAIKAKPF</sequence>
<dbReference type="Gene3D" id="3.90.1150.10">
    <property type="entry name" value="Aspartate Aminotransferase, domain 1"/>
    <property type="match status" value="1"/>
</dbReference>